<accession>A0A3M8TQJ2</accession>
<evidence type="ECO:0000256" key="2">
    <source>
        <dbReference type="ARBA" id="ARBA00008566"/>
    </source>
</evidence>
<evidence type="ECO:0000256" key="9">
    <source>
        <dbReference type="SAM" id="Phobius"/>
    </source>
</evidence>
<name>A0A3M8TQJ2_9ACTN</name>
<dbReference type="InterPro" id="IPR051629">
    <property type="entry name" value="Sulfite_efflux_TDT"/>
</dbReference>
<reference evidence="10 11" key="1">
    <citation type="submission" date="2018-11" db="EMBL/GenBank/DDBJ databases">
        <title>The Potential of Streptomyces as Biocontrol Agents against the Tomato grey mould, Botrytis cinerea (Gray mold) Frontiers in Microbiology.</title>
        <authorList>
            <person name="Li D."/>
        </authorList>
    </citation>
    <scope>NUCLEOTIDE SEQUENCE [LARGE SCALE GENOMIC DNA]</scope>
    <source>
        <strain evidence="10 11">NEAU-LD23</strain>
    </source>
</reference>
<evidence type="ECO:0000256" key="4">
    <source>
        <dbReference type="ARBA" id="ARBA00022475"/>
    </source>
</evidence>
<feature type="compositionally biased region" description="Pro residues" evidence="8">
    <location>
        <begin position="1"/>
        <end position="11"/>
    </location>
</feature>
<feature type="region of interest" description="Disordered" evidence="8">
    <location>
        <begin position="1"/>
        <end position="22"/>
    </location>
</feature>
<evidence type="ECO:0000313" key="11">
    <source>
        <dbReference type="Proteomes" id="UP000275401"/>
    </source>
</evidence>
<comment type="caution">
    <text evidence="10">The sequence shown here is derived from an EMBL/GenBank/DDBJ whole genome shotgun (WGS) entry which is preliminary data.</text>
</comment>
<keyword evidence="11" id="KW-1185">Reference proteome</keyword>
<protein>
    <submittedName>
        <fullName evidence="10">C4-dicarboxylate ABC transporter</fullName>
    </submittedName>
</protein>
<dbReference type="RefSeq" id="WP_123106708.1">
    <property type="nucleotide sequence ID" value="NZ_RIBZ01000743.1"/>
</dbReference>
<feature type="transmembrane region" description="Helical" evidence="9">
    <location>
        <begin position="310"/>
        <end position="330"/>
    </location>
</feature>
<evidence type="ECO:0000256" key="5">
    <source>
        <dbReference type="ARBA" id="ARBA00022692"/>
    </source>
</evidence>
<dbReference type="CDD" id="cd09320">
    <property type="entry name" value="TDT_like_2"/>
    <property type="match status" value="1"/>
</dbReference>
<dbReference type="PANTHER" id="PTHR31686:SF1">
    <property type="entry name" value="SULFITE EFFLUX PUMP SSU1"/>
    <property type="match status" value="1"/>
</dbReference>
<keyword evidence="6 9" id="KW-1133">Transmembrane helix</keyword>
<dbReference type="Pfam" id="PF03595">
    <property type="entry name" value="SLAC1"/>
    <property type="match status" value="1"/>
</dbReference>
<dbReference type="AlphaFoldDB" id="A0A3M8TQJ2"/>
<dbReference type="InterPro" id="IPR004695">
    <property type="entry name" value="SLAC1/Mae1/Ssu1/TehA"/>
</dbReference>
<proteinExistence type="inferred from homology"/>
<dbReference type="GO" id="GO:0055085">
    <property type="term" value="P:transmembrane transport"/>
    <property type="evidence" value="ECO:0007669"/>
    <property type="project" value="InterPro"/>
</dbReference>
<keyword evidence="5 9" id="KW-0812">Transmembrane</keyword>
<dbReference type="EMBL" id="RIBZ01000743">
    <property type="protein sequence ID" value="RNF95383.1"/>
    <property type="molecule type" value="Genomic_DNA"/>
</dbReference>
<sequence>MVTAAPAPPLPATAVRNHPPRPSVRGLGPNWYATVMGTAIVATAGAGLPVRVPGLGGVCRVVWGLSALMLCAVLAARAAHWARHRDRARADLLDPAVAPFHGCLPMALSAVGAATLSVGAEVIGVRAAVAVDAALWTAGTLTALLTAAGIPALMVLRHRIGPGEASPVWLLPVVAPMVSAATGPALVPHLPPGQGREALLLGCVALAGASLLGTFLMLPLIFDRLVRHGPLPAVLTPAMFLVLGPLGQSTTAAGGLADAAAYTPGVPEAAARFASVAYGVPVMGFALLWLASAAALVVRTARRGMPFAMTWWGFTFPVGTCVTGAAALARHTGLHALGWLAAGLYAALVAAWGLVAARTALGLARGTLLAP</sequence>
<gene>
    <name evidence="10" type="ORF">EEJ42_37840</name>
</gene>
<feature type="transmembrane region" description="Helical" evidence="9">
    <location>
        <begin position="336"/>
        <end position="355"/>
    </location>
</feature>
<keyword evidence="7 9" id="KW-0472">Membrane</keyword>
<evidence type="ECO:0000256" key="1">
    <source>
        <dbReference type="ARBA" id="ARBA00004651"/>
    </source>
</evidence>
<feature type="transmembrane region" description="Helical" evidence="9">
    <location>
        <begin position="199"/>
        <end position="222"/>
    </location>
</feature>
<dbReference type="InterPro" id="IPR038665">
    <property type="entry name" value="Voltage-dep_anion_channel_sf"/>
</dbReference>
<evidence type="ECO:0000313" key="10">
    <source>
        <dbReference type="EMBL" id="RNF95383.1"/>
    </source>
</evidence>
<comment type="similarity">
    <text evidence="2">Belongs to the tellurite-resistance/dicarboxylate transporter (TDT) family.</text>
</comment>
<feature type="transmembrane region" description="Helical" evidence="9">
    <location>
        <begin position="234"/>
        <end position="256"/>
    </location>
</feature>
<dbReference type="Gene3D" id="1.50.10.150">
    <property type="entry name" value="Voltage-dependent anion channel"/>
    <property type="match status" value="1"/>
</dbReference>
<keyword evidence="4" id="KW-1003">Cell membrane</keyword>
<organism evidence="10 11">
    <name type="scientific">Streptomyces botrytidirepellens</name>
    <dbReference type="NCBI Taxonomy" id="2486417"/>
    <lineage>
        <taxon>Bacteria</taxon>
        <taxon>Bacillati</taxon>
        <taxon>Actinomycetota</taxon>
        <taxon>Actinomycetes</taxon>
        <taxon>Kitasatosporales</taxon>
        <taxon>Streptomycetaceae</taxon>
        <taxon>Streptomyces</taxon>
    </lineage>
</organism>
<keyword evidence="3" id="KW-0813">Transport</keyword>
<dbReference type="PANTHER" id="PTHR31686">
    <property type="match status" value="1"/>
</dbReference>
<feature type="transmembrane region" description="Helical" evidence="9">
    <location>
        <begin position="276"/>
        <end position="298"/>
    </location>
</feature>
<feature type="transmembrane region" description="Helical" evidence="9">
    <location>
        <begin position="168"/>
        <end position="187"/>
    </location>
</feature>
<dbReference type="Proteomes" id="UP000275401">
    <property type="component" value="Unassembled WGS sequence"/>
</dbReference>
<comment type="subcellular location">
    <subcellularLocation>
        <location evidence="1">Cell membrane</location>
        <topology evidence="1">Multi-pass membrane protein</topology>
    </subcellularLocation>
</comment>
<dbReference type="GO" id="GO:0005886">
    <property type="term" value="C:plasma membrane"/>
    <property type="evidence" value="ECO:0007669"/>
    <property type="project" value="UniProtKB-SubCell"/>
</dbReference>
<feature type="transmembrane region" description="Helical" evidence="9">
    <location>
        <begin position="103"/>
        <end position="127"/>
    </location>
</feature>
<evidence type="ECO:0000256" key="3">
    <source>
        <dbReference type="ARBA" id="ARBA00022448"/>
    </source>
</evidence>
<evidence type="ECO:0000256" key="6">
    <source>
        <dbReference type="ARBA" id="ARBA00022989"/>
    </source>
</evidence>
<feature type="transmembrane region" description="Helical" evidence="9">
    <location>
        <begin position="133"/>
        <end position="156"/>
    </location>
</feature>
<evidence type="ECO:0000256" key="8">
    <source>
        <dbReference type="SAM" id="MobiDB-lite"/>
    </source>
</evidence>
<evidence type="ECO:0000256" key="7">
    <source>
        <dbReference type="ARBA" id="ARBA00023136"/>
    </source>
</evidence>
<feature type="transmembrane region" description="Helical" evidence="9">
    <location>
        <begin position="62"/>
        <end position="82"/>
    </location>
</feature>